<accession>A0ABV9MM06</accession>
<comment type="subunit">
    <text evidence="8">Homodimer.</text>
</comment>
<evidence type="ECO:0000256" key="4">
    <source>
        <dbReference type="ARBA" id="ARBA00013189"/>
    </source>
</evidence>
<keyword evidence="11" id="KW-1185">Reference proteome</keyword>
<dbReference type="SUPFAM" id="SSF51735">
    <property type="entry name" value="NAD(P)-binding Rossmann-fold domains"/>
    <property type="match status" value="1"/>
</dbReference>
<evidence type="ECO:0000256" key="5">
    <source>
        <dbReference type="ARBA" id="ARBA00018569"/>
    </source>
</evidence>
<dbReference type="InterPro" id="IPR016040">
    <property type="entry name" value="NAD(P)-bd_dom"/>
</dbReference>
<reference evidence="11" key="1">
    <citation type="journal article" date="2019" name="Int. J. Syst. Evol. Microbiol.">
        <title>The Global Catalogue of Microorganisms (GCM) 10K type strain sequencing project: providing services to taxonomists for standard genome sequencing and annotation.</title>
        <authorList>
            <consortium name="The Broad Institute Genomics Platform"/>
            <consortium name="The Broad Institute Genome Sequencing Center for Infectious Disease"/>
            <person name="Wu L."/>
            <person name="Ma J."/>
        </authorList>
    </citation>
    <scope>NUCLEOTIDE SEQUENCE [LARGE SCALE GENOMIC DNA]</scope>
    <source>
        <strain evidence="11">CGMCC 1.12849</strain>
    </source>
</reference>
<evidence type="ECO:0000256" key="7">
    <source>
        <dbReference type="ARBA" id="ARBA00023235"/>
    </source>
</evidence>
<dbReference type="NCBIfam" id="NF007956">
    <property type="entry name" value="PRK10675.1"/>
    <property type="match status" value="1"/>
</dbReference>
<proteinExistence type="inferred from homology"/>
<name>A0ABV9MM06_9MICC</name>
<dbReference type="CDD" id="cd05247">
    <property type="entry name" value="UDP_G4E_1_SDR_e"/>
    <property type="match status" value="1"/>
</dbReference>
<evidence type="ECO:0000256" key="1">
    <source>
        <dbReference type="ARBA" id="ARBA00000083"/>
    </source>
</evidence>
<evidence type="ECO:0000313" key="10">
    <source>
        <dbReference type="EMBL" id="MFC4716190.1"/>
    </source>
</evidence>
<evidence type="ECO:0000256" key="2">
    <source>
        <dbReference type="ARBA" id="ARBA00001911"/>
    </source>
</evidence>
<dbReference type="Gene3D" id="3.40.50.720">
    <property type="entry name" value="NAD(P)-binding Rossmann-like Domain"/>
    <property type="match status" value="1"/>
</dbReference>
<dbReference type="PANTHER" id="PTHR43725:SF47">
    <property type="entry name" value="UDP-GLUCOSE 4-EPIMERASE"/>
    <property type="match status" value="1"/>
</dbReference>
<gene>
    <name evidence="10" type="primary">galE</name>
    <name evidence="10" type="ORF">ACFO7V_08560</name>
</gene>
<evidence type="ECO:0000256" key="3">
    <source>
        <dbReference type="ARBA" id="ARBA00007637"/>
    </source>
</evidence>
<feature type="domain" description="NAD(P)-binding" evidence="9">
    <location>
        <begin position="4"/>
        <end position="324"/>
    </location>
</feature>
<dbReference type="InterPro" id="IPR036291">
    <property type="entry name" value="NAD(P)-bd_dom_sf"/>
</dbReference>
<dbReference type="RefSeq" id="WP_346060144.1">
    <property type="nucleotide sequence ID" value="NZ_BAAAVQ010000073.1"/>
</dbReference>
<sequence>MRVLVTGGAGYIDSHTVLQLLEAGHDVAVVDNFSNSSPESLRRVVELTGRDVDTYQTDLLDRPALGKVVGSIKPDAVIHFAGLKAVGESVAQPLKYYKNNVVGTLNLLEAMDENECRTLVFSSSATVYGESTDLPLREDTPRSTTNPYGRTKLHIEEMLEELSTSDSRWRIANLRYFNPVGAHESGRIGEDPQGIPNNLMPFVAQVAIGKRPEVQVFGKDYVTADGTGVRDYIHVIDLAEGHLAALDYLSSADGLHVWNLGTGAGSSVLDVIDAFARISGRTVPYRICERRPGDVAESYAHPEKARLDLGWKAERGLEQMVEDMWRWQSMNPEGYPELNPQSFTHDQLAGFIRGVHNGHSQ</sequence>
<dbReference type="PRINTS" id="PR01713">
    <property type="entry name" value="NUCEPIMERASE"/>
</dbReference>
<dbReference type="Gene3D" id="3.90.25.10">
    <property type="entry name" value="UDP-galactose 4-epimerase, domain 1"/>
    <property type="match status" value="1"/>
</dbReference>
<evidence type="ECO:0000256" key="6">
    <source>
        <dbReference type="ARBA" id="ARBA00023027"/>
    </source>
</evidence>
<comment type="pathway">
    <text evidence="8">Carbohydrate metabolism; galactose metabolism.</text>
</comment>
<keyword evidence="7 8" id="KW-0413">Isomerase</keyword>
<comment type="catalytic activity">
    <reaction evidence="1 8">
        <text>UDP-alpha-D-glucose = UDP-alpha-D-galactose</text>
        <dbReference type="Rhea" id="RHEA:22168"/>
        <dbReference type="ChEBI" id="CHEBI:58885"/>
        <dbReference type="ChEBI" id="CHEBI:66914"/>
        <dbReference type="EC" id="5.1.3.2"/>
    </reaction>
</comment>
<evidence type="ECO:0000259" key="9">
    <source>
        <dbReference type="Pfam" id="PF16363"/>
    </source>
</evidence>
<comment type="similarity">
    <text evidence="3 8">Belongs to the NAD(P)-dependent epimerase/dehydratase family.</text>
</comment>
<dbReference type="EC" id="5.1.3.2" evidence="4 8"/>
<dbReference type="InterPro" id="IPR005886">
    <property type="entry name" value="UDP_G4E"/>
</dbReference>
<evidence type="ECO:0000313" key="11">
    <source>
        <dbReference type="Proteomes" id="UP001595884"/>
    </source>
</evidence>
<dbReference type="NCBIfam" id="TIGR01179">
    <property type="entry name" value="galE"/>
    <property type="match status" value="1"/>
</dbReference>
<comment type="caution">
    <text evidence="10">The sequence shown here is derived from an EMBL/GenBank/DDBJ whole genome shotgun (WGS) entry which is preliminary data.</text>
</comment>
<dbReference type="PANTHER" id="PTHR43725">
    <property type="entry name" value="UDP-GLUCOSE 4-EPIMERASE"/>
    <property type="match status" value="1"/>
</dbReference>
<dbReference type="EMBL" id="JBHSHE010000037">
    <property type="protein sequence ID" value="MFC4716190.1"/>
    <property type="molecule type" value="Genomic_DNA"/>
</dbReference>
<organism evidence="10 11">
    <name type="scientific">Glutamicibacter bergerei</name>
    <dbReference type="NCBI Taxonomy" id="256702"/>
    <lineage>
        <taxon>Bacteria</taxon>
        <taxon>Bacillati</taxon>
        <taxon>Actinomycetota</taxon>
        <taxon>Actinomycetes</taxon>
        <taxon>Micrococcales</taxon>
        <taxon>Micrococcaceae</taxon>
        <taxon>Glutamicibacter</taxon>
    </lineage>
</organism>
<dbReference type="Proteomes" id="UP001595884">
    <property type="component" value="Unassembled WGS sequence"/>
</dbReference>
<dbReference type="GO" id="GO:0003978">
    <property type="term" value="F:UDP-glucose 4-epimerase activity"/>
    <property type="evidence" value="ECO:0007669"/>
    <property type="project" value="UniProtKB-EC"/>
</dbReference>
<comment type="cofactor">
    <cofactor evidence="2 8">
        <name>NAD(+)</name>
        <dbReference type="ChEBI" id="CHEBI:57540"/>
    </cofactor>
</comment>
<keyword evidence="6 8" id="KW-0520">NAD</keyword>
<keyword evidence="8" id="KW-0119">Carbohydrate metabolism</keyword>
<evidence type="ECO:0000256" key="8">
    <source>
        <dbReference type="RuleBase" id="RU366046"/>
    </source>
</evidence>
<dbReference type="Pfam" id="PF16363">
    <property type="entry name" value="GDP_Man_Dehyd"/>
    <property type="match status" value="1"/>
</dbReference>
<protein>
    <recommendedName>
        <fullName evidence="5 8">UDP-glucose 4-epimerase</fullName>
        <ecNumber evidence="4 8">5.1.3.2</ecNumber>
    </recommendedName>
</protein>